<dbReference type="RefSeq" id="WP_003787330.1">
    <property type="nucleotide sequence ID" value="NZ_CP091518.1"/>
</dbReference>
<protein>
    <recommendedName>
        <fullName evidence="4">Lipoprotein</fullName>
    </recommendedName>
</protein>
<keyword evidence="1" id="KW-0732">Signal</keyword>
<dbReference type="AlphaFoldDB" id="A0AAX2J049"/>
<feature type="signal peptide" evidence="1">
    <location>
        <begin position="1"/>
        <end position="19"/>
    </location>
</feature>
<dbReference type="EMBL" id="LS483426">
    <property type="protein sequence ID" value="SQH23911.1"/>
    <property type="molecule type" value="Genomic_DNA"/>
</dbReference>
<evidence type="ECO:0008006" key="4">
    <source>
        <dbReference type="Google" id="ProtNLM"/>
    </source>
</evidence>
<dbReference type="PROSITE" id="PS51257">
    <property type="entry name" value="PROKAR_LIPOPROTEIN"/>
    <property type="match status" value="1"/>
</dbReference>
<reference evidence="2 3" key="1">
    <citation type="submission" date="2018-06" db="EMBL/GenBank/DDBJ databases">
        <authorList>
            <consortium name="Pathogen Informatics"/>
            <person name="Doyle S."/>
        </authorList>
    </citation>
    <scope>NUCLEOTIDE SEQUENCE [LARGE SCALE GENOMIC DNA]</scope>
    <source>
        <strain evidence="2 3">NCTC10529</strain>
    </source>
</reference>
<evidence type="ECO:0000313" key="2">
    <source>
        <dbReference type="EMBL" id="SQH23911.1"/>
    </source>
</evidence>
<dbReference type="Proteomes" id="UP000248598">
    <property type="component" value="Chromosome 1"/>
</dbReference>
<evidence type="ECO:0000313" key="3">
    <source>
        <dbReference type="Proteomes" id="UP000248598"/>
    </source>
</evidence>
<evidence type="ECO:0000256" key="1">
    <source>
        <dbReference type="SAM" id="SignalP"/>
    </source>
</evidence>
<feature type="chain" id="PRO_5043757672" description="Lipoprotein" evidence="1">
    <location>
        <begin position="20"/>
        <end position="41"/>
    </location>
</feature>
<sequence>MKKYAMGLLVLMGLTACSASGSGQTEMYGTIKGGVETSRTF</sequence>
<proteinExistence type="predicted"/>
<organism evidence="2 3">
    <name type="scientific">Kingella kingae</name>
    <dbReference type="NCBI Taxonomy" id="504"/>
    <lineage>
        <taxon>Bacteria</taxon>
        <taxon>Pseudomonadati</taxon>
        <taxon>Pseudomonadota</taxon>
        <taxon>Betaproteobacteria</taxon>
        <taxon>Neisseriales</taxon>
        <taxon>Neisseriaceae</taxon>
        <taxon>Kingella</taxon>
    </lineage>
</organism>
<accession>A0AAX2J049</accession>
<dbReference type="GeneID" id="93263449"/>
<name>A0AAX2J049_KINKI</name>
<gene>
    <name evidence="2" type="ORF">NCTC10529_00055</name>
</gene>